<sequence>MAAPCSVRQQENSKLTARCSTVNTAAVAVNEAQGNPRVGRSAAAHCVQQGAKPRLGPVAPAPKKGMRSAACAVVLRPRVKNMVRSCTKKGRKQPDHFSPLSYSL</sequence>
<dbReference type="EMBL" id="JANPWB010000001">
    <property type="protein sequence ID" value="KAJ1214978.1"/>
    <property type="molecule type" value="Genomic_DNA"/>
</dbReference>
<evidence type="ECO:0000313" key="3">
    <source>
        <dbReference type="Proteomes" id="UP001066276"/>
    </source>
</evidence>
<gene>
    <name evidence="2" type="ORF">NDU88_002588</name>
</gene>
<reference evidence="2" key="1">
    <citation type="journal article" date="2022" name="bioRxiv">
        <title>Sequencing and chromosome-scale assembly of the giantPleurodeles waltlgenome.</title>
        <authorList>
            <person name="Brown T."/>
            <person name="Elewa A."/>
            <person name="Iarovenko S."/>
            <person name="Subramanian E."/>
            <person name="Araus A.J."/>
            <person name="Petzold A."/>
            <person name="Susuki M."/>
            <person name="Suzuki K.-i.T."/>
            <person name="Hayashi T."/>
            <person name="Toyoda A."/>
            <person name="Oliveira C."/>
            <person name="Osipova E."/>
            <person name="Leigh N.D."/>
            <person name="Simon A."/>
            <person name="Yun M.H."/>
        </authorList>
    </citation>
    <scope>NUCLEOTIDE SEQUENCE</scope>
    <source>
        <strain evidence="2">20211129_DDA</strain>
        <tissue evidence="2">Liver</tissue>
    </source>
</reference>
<feature type="region of interest" description="Disordered" evidence="1">
    <location>
        <begin position="85"/>
        <end position="104"/>
    </location>
</feature>
<evidence type="ECO:0000256" key="1">
    <source>
        <dbReference type="SAM" id="MobiDB-lite"/>
    </source>
</evidence>
<protein>
    <submittedName>
        <fullName evidence="2">Uncharacterized protein</fullName>
    </submittedName>
</protein>
<name>A0AAV7WNY2_PLEWA</name>
<keyword evidence="3" id="KW-1185">Reference proteome</keyword>
<organism evidence="2 3">
    <name type="scientific">Pleurodeles waltl</name>
    <name type="common">Iberian ribbed newt</name>
    <dbReference type="NCBI Taxonomy" id="8319"/>
    <lineage>
        <taxon>Eukaryota</taxon>
        <taxon>Metazoa</taxon>
        <taxon>Chordata</taxon>
        <taxon>Craniata</taxon>
        <taxon>Vertebrata</taxon>
        <taxon>Euteleostomi</taxon>
        <taxon>Amphibia</taxon>
        <taxon>Batrachia</taxon>
        <taxon>Caudata</taxon>
        <taxon>Salamandroidea</taxon>
        <taxon>Salamandridae</taxon>
        <taxon>Pleurodelinae</taxon>
        <taxon>Pleurodeles</taxon>
    </lineage>
</organism>
<proteinExistence type="predicted"/>
<dbReference type="Proteomes" id="UP001066276">
    <property type="component" value="Chromosome 1_1"/>
</dbReference>
<evidence type="ECO:0000313" key="2">
    <source>
        <dbReference type="EMBL" id="KAJ1214978.1"/>
    </source>
</evidence>
<accession>A0AAV7WNY2</accession>
<dbReference type="AlphaFoldDB" id="A0AAV7WNY2"/>
<comment type="caution">
    <text evidence="2">The sequence shown here is derived from an EMBL/GenBank/DDBJ whole genome shotgun (WGS) entry which is preliminary data.</text>
</comment>